<protein>
    <recommendedName>
        <fullName evidence="4">Secreted protein</fullName>
    </recommendedName>
</protein>
<organism evidence="2 3">
    <name type="scientific">Portunus trituberculatus</name>
    <name type="common">Swimming crab</name>
    <name type="synonym">Neptunus trituberculatus</name>
    <dbReference type="NCBI Taxonomy" id="210409"/>
    <lineage>
        <taxon>Eukaryota</taxon>
        <taxon>Metazoa</taxon>
        <taxon>Ecdysozoa</taxon>
        <taxon>Arthropoda</taxon>
        <taxon>Crustacea</taxon>
        <taxon>Multicrustacea</taxon>
        <taxon>Malacostraca</taxon>
        <taxon>Eumalacostraca</taxon>
        <taxon>Eucarida</taxon>
        <taxon>Decapoda</taxon>
        <taxon>Pleocyemata</taxon>
        <taxon>Brachyura</taxon>
        <taxon>Eubrachyura</taxon>
        <taxon>Portunoidea</taxon>
        <taxon>Portunidae</taxon>
        <taxon>Portuninae</taxon>
        <taxon>Portunus</taxon>
    </lineage>
</organism>
<evidence type="ECO:0000313" key="2">
    <source>
        <dbReference type="EMBL" id="MPC98478.1"/>
    </source>
</evidence>
<evidence type="ECO:0000256" key="1">
    <source>
        <dbReference type="SAM" id="SignalP"/>
    </source>
</evidence>
<comment type="caution">
    <text evidence="2">The sequence shown here is derived from an EMBL/GenBank/DDBJ whole genome shotgun (WGS) entry which is preliminary data.</text>
</comment>
<dbReference type="AlphaFoldDB" id="A0A5B7JZU8"/>
<feature type="signal peptide" evidence="1">
    <location>
        <begin position="1"/>
        <end position="30"/>
    </location>
</feature>
<reference evidence="2 3" key="1">
    <citation type="submission" date="2019-05" db="EMBL/GenBank/DDBJ databases">
        <title>Another draft genome of Portunus trituberculatus and its Hox gene families provides insights of decapod evolution.</title>
        <authorList>
            <person name="Jeong J.-H."/>
            <person name="Song I."/>
            <person name="Kim S."/>
            <person name="Choi T."/>
            <person name="Kim D."/>
            <person name="Ryu S."/>
            <person name="Kim W."/>
        </authorList>
    </citation>
    <scope>NUCLEOTIDE SEQUENCE [LARGE SCALE GENOMIC DNA]</scope>
    <source>
        <tissue evidence="2">Muscle</tissue>
    </source>
</reference>
<name>A0A5B7JZU8_PORTR</name>
<feature type="chain" id="PRO_5022802625" description="Secreted protein" evidence="1">
    <location>
        <begin position="31"/>
        <end position="101"/>
    </location>
</feature>
<dbReference type="EMBL" id="VSRR010114251">
    <property type="protein sequence ID" value="MPC98478.1"/>
    <property type="molecule type" value="Genomic_DNA"/>
</dbReference>
<accession>A0A5B7JZU8</accession>
<keyword evidence="1" id="KW-0732">Signal</keyword>
<proteinExistence type="predicted"/>
<sequence>MIPRCPSPPSRPRHSLFAAVITQTLMLVSSRSPAVVTKAAPTTPPLRPPVTLAVLLHYRLHHHCHYPGNPRHRPCTSRLHHCGCSYAVDKARYQAPIRFHN</sequence>
<keyword evidence="3" id="KW-1185">Reference proteome</keyword>
<dbReference type="Proteomes" id="UP000324222">
    <property type="component" value="Unassembled WGS sequence"/>
</dbReference>
<gene>
    <name evidence="2" type="ORF">E2C01_093851</name>
</gene>
<evidence type="ECO:0000313" key="3">
    <source>
        <dbReference type="Proteomes" id="UP000324222"/>
    </source>
</evidence>
<evidence type="ECO:0008006" key="4">
    <source>
        <dbReference type="Google" id="ProtNLM"/>
    </source>
</evidence>